<keyword evidence="3 6" id="KW-0479">Metal-binding</keyword>
<dbReference type="InterPro" id="IPR008949">
    <property type="entry name" value="Isoprenoid_synthase_dom_sf"/>
</dbReference>
<dbReference type="AlphaFoldDB" id="A0A9W8N1Q4"/>
<proteinExistence type="inferred from homology"/>
<keyword evidence="5 6" id="KW-0456">Lyase</keyword>
<comment type="similarity">
    <text evidence="2 6">Belongs to the terpene synthase family.</text>
</comment>
<evidence type="ECO:0000256" key="1">
    <source>
        <dbReference type="ARBA" id="ARBA00001946"/>
    </source>
</evidence>
<evidence type="ECO:0000256" key="3">
    <source>
        <dbReference type="ARBA" id="ARBA00022723"/>
    </source>
</evidence>
<dbReference type="SUPFAM" id="SSF48576">
    <property type="entry name" value="Terpenoid synthases"/>
    <property type="match status" value="1"/>
</dbReference>
<dbReference type="SFLD" id="SFLDS00005">
    <property type="entry name" value="Isoprenoid_Synthase_Type_I"/>
    <property type="match status" value="1"/>
</dbReference>
<dbReference type="Pfam" id="PF19086">
    <property type="entry name" value="Terpene_syn_C_2"/>
    <property type="match status" value="1"/>
</dbReference>
<dbReference type="GO" id="GO:0008299">
    <property type="term" value="P:isoprenoid biosynthetic process"/>
    <property type="evidence" value="ECO:0007669"/>
    <property type="project" value="UniProtKB-ARBA"/>
</dbReference>
<organism evidence="7 8">
    <name type="scientific">Agrocybe chaxingu</name>
    <dbReference type="NCBI Taxonomy" id="84603"/>
    <lineage>
        <taxon>Eukaryota</taxon>
        <taxon>Fungi</taxon>
        <taxon>Dikarya</taxon>
        <taxon>Basidiomycota</taxon>
        <taxon>Agaricomycotina</taxon>
        <taxon>Agaricomycetes</taxon>
        <taxon>Agaricomycetidae</taxon>
        <taxon>Agaricales</taxon>
        <taxon>Agaricineae</taxon>
        <taxon>Strophariaceae</taxon>
        <taxon>Agrocybe</taxon>
    </lineage>
</organism>
<comment type="caution">
    <text evidence="7">The sequence shown here is derived from an EMBL/GenBank/DDBJ whole genome shotgun (WGS) entry which is preliminary data.</text>
</comment>
<reference evidence="7" key="1">
    <citation type="submission" date="2022-07" db="EMBL/GenBank/DDBJ databases">
        <title>Genome Sequence of Agrocybe chaxingu.</title>
        <authorList>
            <person name="Buettner E."/>
        </authorList>
    </citation>
    <scope>NUCLEOTIDE SEQUENCE</scope>
    <source>
        <strain evidence="7">MP-N11</strain>
    </source>
</reference>
<dbReference type="Gene3D" id="1.10.600.10">
    <property type="entry name" value="Farnesyl Diphosphate Synthase"/>
    <property type="match status" value="1"/>
</dbReference>
<gene>
    <name evidence="7" type="ORF">NLJ89_g506</name>
</gene>
<dbReference type="OrthoDB" id="6486656at2759"/>
<dbReference type="GO" id="GO:0010333">
    <property type="term" value="F:terpene synthase activity"/>
    <property type="evidence" value="ECO:0007669"/>
    <property type="project" value="InterPro"/>
</dbReference>
<dbReference type="PANTHER" id="PTHR35201">
    <property type="entry name" value="TERPENE SYNTHASE"/>
    <property type="match status" value="1"/>
</dbReference>
<evidence type="ECO:0000256" key="6">
    <source>
        <dbReference type="RuleBase" id="RU366034"/>
    </source>
</evidence>
<evidence type="ECO:0000256" key="5">
    <source>
        <dbReference type="ARBA" id="ARBA00023239"/>
    </source>
</evidence>
<comment type="cofactor">
    <cofactor evidence="1 6">
        <name>Mg(2+)</name>
        <dbReference type="ChEBI" id="CHEBI:18420"/>
    </cofactor>
</comment>
<dbReference type="GO" id="GO:0046872">
    <property type="term" value="F:metal ion binding"/>
    <property type="evidence" value="ECO:0007669"/>
    <property type="project" value="UniProtKB-KW"/>
</dbReference>
<evidence type="ECO:0000256" key="2">
    <source>
        <dbReference type="ARBA" id="ARBA00006333"/>
    </source>
</evidence>
<dbReference type="Proteomes" id="UP001148786">
    <property type="component" value="Unassembled WGS sequence"/>
</dbReference>
<keyword evidence="8" id="KW-1185">Reference proteome</keyword>
<keyword evidence="4 6" id="KW-0460">Magnesium</keyword>
<dbReference type="EC" id="4.2.3.-" evidence="6"/>
<protein>
    <recommendedName>
        <fullName evidence="6">Terpene synthase</fullName>
        <ecNumber evidence="6">4.2.3.-</ecNumber>
    </recommendedName>
</protein>
<evidence type="ECO:0000313" key="8">
    <source>
        <dbReference type="Proteomes" id="UP001148786"/>
    </source>
</evidence>
<dbReference type="SFLD" id="SFLDG01020">
    <property type="entry name" value="Terpene_Cyclase_Like_2"/>
    <property type="match status" value="1"/>
</dbReference>
<evidence type="ECO:0000313" key="7">
    <source>
        <dbReference type="EMBL" id="KAJ3517444.1"/>
    </source>
</evidence>
<name>A0A9W8N1Q4_9AGAR</name>
<dbReference type="InterPro" id="IPR034686">
    <property type="entry name" value="Terpene_cyclase-like_2"/>
</dbReference>
<sequence length="359" mass="40573">MQIVLPDILRTLAYARHLNPHYDEAKVESSLWIQSLVEKLFDQKGQKAFQKDYTSLLASLMYSHQDKEFLRVGCDMMNLFFVYDEYTDVVSPETAHKLSQIVVDAMKNPDERSSYGEHPIGDKAKEFWRLAVTLLPAMGSNSGVCKSRFIQRTEEYLNAVTVEALDRDAGTIHSVKEYLTMRRATSGAGLMLALIEFGLDLPKAVLEHEVIQALEGYAMDLYSLLNDMHSYASELSSGQANHNLITVVMHENPSLSLQGAFDWLGSYAATVVDRFQTNVRNLPSFCNVEGPAGEGVDETLQERINRYIRGLGQVVRAEDDWAFETTRYYGEEGQKIRETRLLMIKPIKTNYAKACSKAT</sequence>
<evidence type="ECO:0000256" key="4">
    <source>
        <dbReference type="ARBA" id="ARBA00022842"/>
    </source>
</evidence>
<dbReference type="PANTHER" id="PTHR35201:SF4">
    <property type="entry name" value="BETA-PINACENE SYNTHASE-RELATED"/>
    <property type="match status" value="1"/>
</dbReference>
<dbReference type="EMBL" id="JANKHO010000019">
    <property type="protein sequence ID" value="KAJ3517444.1"/>
    <property type="molecule type" value="Genomic_DNA"/>
</dbReference>
<accession>A0A9W8N1Q4</accession>